<evidence type="ECO:0000256" key="7">
    <source>
        <dbReference type="SAM" id="Phobius"/>
    </source>
</evidence>
<dbReference type="PROSITE" id="PS00216">
    <property type="entry name" value="SUGAR_TRANSPORT_1"/>
    <property type="match status" value="1"/>
</dbReference>
<evidence type="ECO:0000259" key="8">
    <source>
        <dbReference type="PROSITE" id="PS50850"/>
    </source>
</evidence>
<dbReference type="GO" id="GO:0022857">
    <property type="term" value="F:transmembrane transporter activity"/>
    <property type="evidence" value="ECO:0007669"/>
    <property type="project" value="InterPro"/>
</dbReference>
<comment type="subcellular location">
    <subcellularLocation>
        <location evidence="1">Cell membrane</location>
        <topology evidence="1">Multi-pass membrane protein</topology>
    </subcellularLocation>
</comment>
<evidence type="ECO:0000256" key="6">
    <source>
        <dbReference type="ARBA" id="ARBA00023136"/>
    </source>
</evidence>
<dbReference type="Gene3D" id="1.20.1250.20">
    <property type="entry name" value="MFS general substrate transporter like domains"/>
    <property type="match status" value="1"/>
</dbReference>
<dbReference type="Pfam" id="PF07690">
    <property type="entry name" value="MFS_1"/>
    <property type="match status" value="1"/>
</dbReference>
<dbReference type="PROSITE" id="PS50850">
    <property type="entry name" value="MFS"/>
    <property type="match status" value="1"/>
</dbReference>
<dbReference type="EMBL" id="AKKL01000005">
    <property type="protein sequence ID" value="EKT64781.1"/>
    <property type="molecule type" value="Genomic_DNA"/>
</dbReference>
<feature type="transmembrane region" description="Helical" evidence="7">
    <location>
        <begin position="20"/>
        <end position="36"/>
    </location>
</feature>
<dbReference type="InterPro" id="IPR020846">
    <property type="entry name" value="MFS_dom"/>
</dbReference>
<evidence type="ECO:0000256" key="1">
    <source>
        <dbReference type="ARBA" id="ARBA00004651"/>
    </source>
</evidence>
<dbReference type="InterPro" id="IPR005829">
    <property type="entry name" value="Sugar_transporter_CS"/>
</dbReference>
<feature type="transmembrane region" description="Helical" evidence="7">
    <location>
        <begin position="172"/>
        <end position="189"/>
    </location>
</feature>
<evidence type="ECO:0000256" key="3">
    <source>
        <dbReference type="ARBA" id="ARBA00022475"/>
    </source>
</evidence>
<keyword evidence="6 7" id="KW-0472">Membrane</keyword>
<dbReference type="InterPro" id="IPR050171">
    <property type="entry name" value="MFS_Transporters"/>
</dbReference>
<feature type="transmembrane region" description="Helical" evidence="7">
    <location>
        <begin position="48"/>
        <end position="73"/>
    </location>
</feature>
<comment type="caution">
    <text evidence="9">The sequence shown here is derived from an EMBL/GenBank/DDBJ whole genome shotgun (WGS) entry which is preliminary data.</text>
</comment>
<feature type="transmembrane region" description="Helical" evidence="7">
    <location>
        <begin position="144"/>
        <end position="166"/>
    </location>
</feature>
<sequence length="412" mass="44770">MKPLSCYLFTKFKFNQSQSIIYYTFVFIFVLAASSAPTPLYNLYQSQIGFSTIMLTLIFAVYSFSLLLTLLIAGALSDYIGRKPVIFIAILLLSLSMILFLFANTVSELLVARALQGLATGLATSSICASIIDINKVLGAKINSFSPMIGMAAGMMISCSVISLTLAPIRDVFIVLIAILALILGLFVFTTETGERKYGAISSLKPTVSIPVAAREKFLTISPINIALWMLSGFYLSLMPSLLSSVFINPSVWVSGSAFLLLTISASVAIVILKKVSYINAMLFGITFISSGMLLILSGANTSSANSLFLGSLLAGIGFGLSFMGVMSCLFSNINHAEKGQLISIFYIESYLAFSMPVLIMSLLMNQFGINLMQATNAYGAILMTLLLISFYFIFKHKMRYSKRKSNLSPNT</sequence>
<dbReference type="PANTHER" id="PTHR23517:SF13">
    <property type="entry name" value="MAJOR FACILITATOR SUPERFAMILY MFS_1"/>
    <property type="match status" value="1"/>
</dbReference>
<evidence type="ECO:0000313" key="10">
    <source>
        <dbReference type="Proteomes" id="UP000009336"/>
    </source>
</evidence>
<keyword evidence="5 7" id="KW-1133">Transmembrane helix</keyword>
<dbReference type="HOGENOM" id="CLU_038683_0_1_6"/>
<reference evidence="9 10" key="1">
    <citation type="journal article" date="2012" name="BMC Genomics">
        <title>Comparative genomics of bacteria in the genus Providencia isolated from wild Drosophila melanogaster.</title>
        <authorList>
            <person name="Galac M.R."/>
            <person name="Lazzaro B.P."/>
        </authorList>
    </citation>
    <scope>NUCLEOTIDE SEQUENCE [LARGE SCALE GENOMIC DNA]</scope>
    <source>
        <strain evidence="9 10">DSM 19968</strain>
    </source>
</reference>
<gene>
    <name evidence="9" type="ORF">OOA_01897</name>
</gene>
<feature type="domain" description="Major facilitator superfamily (MFS) profile" evidence="8">
    <location>
        <begin position="18"/>
        <end position="398"/>
    </location>
</feature>
<dbReference type="InterPro" id="IPR011701">
    <property type="entry name" value="MFS"/>
</dbReference>
<dbReference type="RefSeq" id="WP_008910428.1">
    <property type="nucleotide sequence ID" value="NZ_KB233222.1"/>
</dbReference>
<organism evidence="9 10">
    <name type="scientific">Providencia burhodogranariea DSM 19968</name>
    <dbReference type="NCBI Taxonomy" id="1141662"/>
    <lineage>
        <taxon>Bacteria</taxon>
        <taxon>Pseudomonadati</taxon>
        <taxon>Pseudomonadota</taxon>
        <taxon>Gammaproteobacteria</taxon>
        <taxon>Enterobacterales</taxon>
        <taxon>Morganellaceae</taxon>
        <taxon>Providencia</taxon>
    </lineage>
</organism>
<keyword evidence="10" id="KW-1185">Reference proteome</keyword>
<keyword evidence="2" id="KW-0813">Transport</keyword>
<evidence type="ECO:0000256" key="2">
    <source>
        <dbReference type="ARBA" id="ARBA00022448"/>
    </source>
</evidence>
<dbReference type="Proteomes" id="UP000009336">
    <property type="component" value="Unassembled WGS sequence"/>
</dbReference>
<accession>K8WXY5</accession>
<keyword evidence="4 7" id="KW-0812">Transmembrane</keyword>
<dbReference type="GO" id="GO:0005886">
    <property type="term" value="C:plasma membrane"/>
    <property type="evidence" value="ECO:0007669"/>
    <property type="project" value="UniProtKB-SubCell"/>
</dbReference>
<dbReference type="SUPFAM" id="SSF103473">
    <property type="entry name" value="MFS general substrate transporter"/>
    <property type="match status" value="1"/>
</dbReference>
<dbReference type="InterPro" id="IPR036259">
    <property type="entry name" value="MFS_trans_sf"/>
</dbReference>
<feature type="transmembrane region" description="Helical" evidence="7">
    <location>
        <begin position="85"/>
        <end position="103"/>
    </location>
</feature>
<proteinExistence type="predicted"/>
<evidence type="ECO:0000313" key="9">
    <source>
        <dbReference type="EMBL" id="EKT64781.1"/>
    </source>
</evidence>
<dbReference type="PANTHER" id="PTHR23517">
    <property type="entry name" value="RESISTANCE PROTEIN MDTM, PUTATIVE-RELATED-RELATED"/>
    <property type="match status" value="1"/>
</dbReference>
<evidence type="ECO:0000256" key="5">
    <source>
        <dbReference type="ARBA" id="ARBA00022989"/>
    </source>
</evidence>
<name>K8WXY5_9GAMM</name>
<evidence type="ECO:0000256" key="4">
    <source>
        <dbReference type="ARBA" id="ARBA00022692"/>
    </source>
</evidence>
<feature type="transmembrane region" description="Helical" evidence="7">
    <location>
        <begin position="109"/>
        <end position="132"/>
    </location>
</feature>
<feature type="transmembrane region" description="Helical" evidence="7">
    <location>
        <begin position="253"/>
        <end position="273"/>
    </location>
</feature>
<dbReference type="AlphaFoldDB" id="K8WXY5"/>
<feature type="transmembrane region" description="Helical" evidence="7">
    <location>
        <begin position="309"/>
        <end position="331"/>
    </location>
</feature>
<dbReference type="eggNOG" id="COG0477">
    <property type="taxonomic scope" value="Bacteria"/>
</dbReference>
<feature type="transmembrane region" description="Helical" evidence="7">
    <location>
        <begin position="343"/>
        <end position="365"/>
    </location>
</feature>
<protein>
    <submittedName>
        <fullName evidence="9">Putative mutlidrug resistance protein</fullName>
    </submittedName>
</protein>
<feature type="transmembrane region" description="Helical" evidence="7">
    <location>
        <begin position="377"/>
        <end position="395"/>
    </location>
</feature>
<dbReference type="PATRIC" id="fig|1141662.3.peg.386"/>
<feature type="transmembrane region" description="Helical" evidence="7">
    <location>
        <begin position="226"/>
        <end position="247"/>
    </location>
</feature>
<dbReference type="STRING" id="1141662.OOA_01897"/>
<dbReference type="OrthoDB" id="7283458at2"/>
<keyword evidence="3" id="KW-1003">Cell membrane</keyword>
<feature type="transmembrane region" description="Helical" evidence="7">
    <location>
        <begin position="278"/>
        <end position="297"/>
    </location>
</feature>